<feature type="transmembrane region" description="Helical" evidence="9">
    <location>
        <begin position="453"/>
        <end position="472"/>
    </location>
</feature>
<sequence>MSASSRWAGAAGIAAALVAVALGLAACLLGPSNAVPESGGGWSLDADPSAALIVALTFGMVGFGTAGVCLGLLAVRRGWLPSPRMLLYGGLLAALAFALAPVAGSTDVQSYALYGRMLLLGHDPYQTVPQLLIDLRDPVAAYAPQAWRQTPSVYGPVSNWLFAGAAWLGGTSMFAVVSVLKLAAAGAFAVVAVLLHRMAEGPAAKVRAHLLWTCNPLMLWACAAGAHNDVFGAAFMVAAFAVFFRASRHTPMWAAGMYAGALIGLAGGVKAPFFIAGVGLAWVARRSLPTLAGLLGGVLATGLGCYLMAGPRAFEVLLDKSQDASPTNPWRYLPRWGIDTTHSQMNQLGYLAAAVIVAALLWKLTPAATRQGQAARFAFAVCAAVLIASPVQHPWYDPLIFPLLALAPRTRIDGLMQIRLAVGSLGFLPGVPQFRGDPWPDPMPFVRDPVNNWWTSAALGMIMCFAVIMVVIPERTARRGSEKKDSTGKTGVLTASGG</sequence>
<evidence type="ECO:0000256" key="9">
    <source>
        <dbReference type="SAM" id="Phobius"/>
    </source>
</evidence>
<dbReference type="PROSITE" id="PS51257">
    <property type="entry name" value="PROKAR_LIPOPROTEIN"/>
    <property type="match status" value="1"/>
</dbReference>
<protein>
    <submittedName>
        <fullName evidence="10">Uncharacterized protein DUF2029</fullName>
    </submittedName>
</protein>
<feature type="transmembrane region" description="Helical" evidence="9">
    <location>
        <begin position="217"/>
        <end position="244"/>
    </location>
</feature>
<keyword evidence="2" id="KW-0328">Glycosyltransferase</keyword>
<dbReference type="NCBIfam" id="NF038066">
    <property type="entry name" value="MptB"/>
    <property type="match status" value="1"/>
</dbReference>
<name>A0A3N1DAB4_9ACTN</name>
<dbReference type="RefSeq" id="WP_123669056.1">
    <property type="nucleotide sequence ID" value="NZ_RJKE01000001.1"/>
</dbReference>
<evidence type="ECO:0000313" key="11">
    <source>
        <dbReference type="Proteomes" id="UP000272400"/>
    </source>
</evidence>
<proteinExistence type="inferred from homology"/>
<dbReference type="Pfam" id="PF26314">
    <property type="entry name" value="MptA_B_family"/>
    <property type="match status" value="1"/>
</dbReference>
<dbReference type="GO" id="GO:0016758">
    <property type="term" value="F:hexosyltransferase activity"/>
    <property type="evidence" value="ECO:0007669"/>
    <property type="project" value="InterPro"/>
</dbReference>
<feature type="transmembrane region" description="Helical" evidence="9">
    <location>
        <begin position="85"/>
        <end position="104"/>
    </location>
</feature>
<dbReference type="Proteomes" id="UP000272400">
    <property type="component" value="Unassembled WGS sequence"/>
</dbReference>
<dbReference type="GO" id="GO:0005886">
    <property type="term" value="C:plasma membrane"/>
    <property type="evidence" value="ECO:0007669"/>
    <property type="project" value="UniProtKB-SubCell"/>
</dbReference>
<feature type="transmembrane region" description="Helical" evidence="9">
    <location>
        <begin position="377"/>
        <end position="396"/>
    </location>
</feature>
<dbReference type="AlphaFoldDB" id="A0A3N1DAB4"/>
<evidence type="ECO:0000256" key="8">
    <source>
        <dbReference type="SAM" id="MobiDB-lite"/>
    </source>
</evidence>
<evidence type="ECO:0000256" key="6">
    <source>
        <dbReference type="ARBA" id="ARBA00023136"/>
    </source>
</evidence>
<evidence type="ECO:0000256" key="4">
    <source>
        <dbReference type="ARBA" id="ARBA00022692"/>
    </source>
</evidence>
<keyword evidence="3" id="KW-0808">Transferase</keyword>
<feature type="region of interest" description="Disordered" evidence="8">
    <location>
        <begin position="479"/>
        <end position="498"/>
    </location>
</feature>
<evidence type="ECO:0000256" key="5">
    <source>
        <dbReference type="ARBA" id="ARBA00022989"/>
    </source>
</evidence>
<dbReference type="OrthoDB" id="5242303at2"/>
<accession>A0A3N1DAB4</accession>
<dbReference type="EMBL" id="RJKE01000001">
    <property type="protein sequence ID" value="ROO90048.1"/>
    <property type="molecule type" value="Genomic_DNA"/>
</dbReference>
<evidence type="ECO:0000256" key="2">
    <source>
        <dbReference type="ARBA" id="ARBA00022676"/>
    </source>
</evidence>
<reference evidence="10 11" key="1">
    <citation type="submission" date="2018-11" db="EMBL/GenBank/DDBJ databases">
        <title>Sequencing the genomes of 1000 actinobacteria strains.</title>
        <authorList>
            <person name="Klenk H.-P."/>
        </authorList>
    </citation>
    <scope>NUCLEOTIDE SEQUENCE [LARGE SCALE GENOMIC DNA]</scope>
    <source>
        <strain evidence="10 11">DSM 44254</strain>
    </source>
</reference>
<gene>
    <name evidence="10" type="ORF">EDD29_7761</name>
</gene>
<comment type="similarity">
    <text evidence="7">Belongs to the MptA/B family.</text>
</comment>
<feature type="transmembrane region" description="Helical" evidence="9">
    <location>
        <begin position="291"/>
        <end position="309"/>
    </location>
</feature>
<feature type="transmembrane region" description="Helical" evidence="9">
    <location>
        <begin position="256"/>
        <end position="284"/>
    </location>
</feature>
<evidence type="ECO:0000256" key="1">
    <source>
        <dbReference type="ARBA" id="ARBA00004141"/>
    </source>
</evidence>
<feature type="transmembrane region" description="Helical" evidence="9">
    <location>
        <begin position="173"/>
        <end position="196"/>
    </location>
</feature>
<feature type="transmembrane region" description="Helical" evidence="9">
    <location>
        <begin position="50"/>
        <end position="73"/>
    </location>
</feature>
<feature type="transmembrane region" description="Helical" evidence="9">
    <location>
        <begin position="348"/>
        <end position="365"/>
    </location>
</feature>
<keyword evidence="5 9" id="KW-1133">Transmembrane helix</keyword>
<organism evidence="10 11">
    <name type="scientific">Actinocorallia herbida</name>
    <dbReference type="NCBI Taxonomy" id="58109"/>
    <lineage>
        <taxon>Bacteria</taxon>
        <taxon>Bacillati</taxon>
        <taxon>Actinomycetota</taxon>
        <taxon>Actinomycetes</taxon>
        <taxon>Streptosporangiales</taxon>
        <taxon>Thermomonosporaceae</taxon>
        <taxon>Actinocorallia</taxon>
    </lineage>
</organism>
<keyword evidence="6 9" id="KW-0472">Membrane</keyword>
<keyword evidence="11" id="KW-1185">Reference proteome</keyword>
<evidence type="ECO:0000313" key="10">
    <source>
        <dbReference type="EMBL" id="ROO90048.1"/>
    </source>
</evidence>
<comment type="caution">
    <text evidence="10">The sequence shown here is derived from an EMBL/GenBank/DDBJ whole genome shotgun (WGS) entry which is preliminary data.</text>
</comment>
<keyword evidence="4 9" id="KW-0812">Transmembrane</keyword>
<comment type="subcellular location">
    <subcellularLocation>
        <location evidence="1">Membrane</location>
        <topology evidence="1">Multi-pass membrane protein</topology>
    </subcellularLocation>
</comment>
<evidence type="ECO:0000256" key="3">
    <source>
        <dbReference type="ARBA" id="ARBA00022679"/>
    </source>
</evidence>
<evidence type="ECO:0000256" key="7">
    <source>
        <dbReference type="ARBA" id="ARBA00043987"/>
    </source>
</evidence>
<dbReference type="InterPro" id="IPR049829">
    <property type="entry name" value="MptA/B-like"/>
</dbReference>